<dbReference type="OrthoDB" id="3194823at2759"/>
<keyword evidence="3" id="KW-1185">Reference proteome</keyword>
<evidence type="ECO:0000313" key="2">
    <source>
        <dbReference type="EMBL" id="KIK07507.1"/>
    </source>
</evidence>
<organism evidence="2 3">
    <name type="scientific">Laccaria amethystina LaAM-08-1</name>
    <dbReference type="NCBI Taxonomy" id="1095629"/>
    <lineage>
        <taxon>Eukaryota</taxon>
        <taxon>Fungi</taxon>
        <taxon>Dikarya</taxon>
        <taxon>Basidiomycota</taxon>
        <taxon>Agaricomycotina</taxon>
        <taxon>Agaricomycetes</taxon>
        <taxon>Agaricomycetidae</taxon>
        <taxon>Agaricales</taxon>
        <taxon>Agaricineae</taxon>
        <taxon>Hydnangiaceae</taxon>
        <taxon>Laccaria</taxon>
    </lineage>
</organism>
<sequence length="167" mass="18184">MAKGKKNRVKYDASTRVLCPKCGTNVQVGTAGPAGLEQHQGKGPCRDTCQKREQQKKTCTLFDFGLKKGKDAAASNPPVTGSSSLKSQLTFPAPIVVQPLVRPASESDHRKLNLQNPERKGCASGWRLIGELRMATAENMKPDIPTARADDEISGFGRYLRSEEMVL</sequence>
<proteinExistence type="predicted"/>
<feature type="region of interest" description="Disordered" evidence="1">
    <location>
        <begin position="69"/>
        <end position="88"/>
    </location>
</feature>
<evidence type="ECO:0000256" key="1">
    <source>
        <dbReference type="SAM" id="MobiDB-lite"/>
    </source>
</evidence>
<reference evidence="2 3" key="1">
    <citation type="submission" date="2014-04" db="EMBL/GenBank/DDBJ databases">
        <authorList>
            <consortium name="DOE Joint Genome Institute"/>
            <person name="Kuo A."/>
            <person name="Kohler A."/>
            <person name="Nagy L.G."/>
            <person name="Floudas D."/>
            <person name="Copeland A."/>
            <person name="Barry K.W."/>
            <person name="Cichocki N."/>
            <person name="Veneault-Fourrey C."/>
            <person name="LaButti K."/>
            <person name="Lindquist E.A."/>
            <person name="Lipzen A."/>
            <person name="Lundell T."/>
            <person name="Morin E."/>
            <person name="Murat C."/>
            <person name="Sun H."/>
            <person name="Tunlid A."/>
            <person name="Henrissat B."/>
            <person name="Grigoriev I.V."/>
            <person name="Hibbett D.S."/>
            <person name="Martin F."/>
            <person name="Nordberg H.P."/>
            <person name="Cantor M.N."/>
            <person name="Hua S.X."/>
        </authorList>
    </citation>
    <scope>NUCLEOTIDE SEQUENCE [LARGE SCALE GENOMIC DNA]</scope>
    <source>
        <strain evidence="2 3">LaAM-08-1</strain>
    </source>
</reference>
<protein>
    <submittedName>
        <fullName evidence="2">Uncharacterized protein</fullName>
    </submittedName>
</protein>
<dbReference type="AlphaFoldDB" id="A0A0C9YBA3"/>
<dbReference type="EMBL" id="KN838547">
    <property type="protein sequence ID" value="KIK07507.1"/>
    <property type="molecule type" value="Genomic_DNA"/>
</dbReference>
<gene>
    <name evidence="2" type="ORF">K443DRAFT_2363</name>
</gene>
<feature type="compositionally biased region" description="Polar residues" evidence="1">
    <location>
        <begin position="77"/>
        <end position="88"/>
    </location>
</feature>
<dbReference type="HOGENOM" id="CLU_1594796_0_0_1"/>
<dbReference type="Proteomes" id="UP000054477">
    <property type="component" value="Unassembled WGS sequence"/>
</dbReference>
<accession>A0A0C9YBA3</accession>
<evidence type="ECO:0000313" key="3">
    <source>
        <dbReference type="Proteomes" id="UP000054477"/>
    </source>
</evidence>
<reference evidence="3" key="2">
    <citation type="submission" date="2015-01" db="EMBL/GenBank/DDBJ databases">
        <title>Evolutionary Origins and Diversification of the Mycorrhizal Mutualists.</title>
        <authorList>
            <consortium name="DOE Joint Genome Institute"/>
            <consortium name="Mycorrhizal Genomics Consortium"/>
            <person name="Kohler A."/>
            <person name="Kuo A."/>
            <person name="Nagy L.G."/>
            <person name="Floudas D."/>
            <person name="Copeland A."/>
            <person name="Barry K.W."/>
            <person name="Cichocki N."/>
            <person name="Veneault-Fourrey C."/>
            <person name="LaButti K."/>
            <person name="Lindquist E.A."/>
            <person name="Lipzen A."/>
            <person name="Lundell T."/>
            <person name="Morin E."/>
            <person name="Murat C."/>
            <person name="Riley R."/>
            <person name="Ohm R."/>
            <person name="Sun H."/>
            <person name="Tunlid A."/>
            <person name="Henrissat B."/>
            <person name="Grigoriev I.V."/>
            <person name="Hibbett D.S."/>
            <person name="Martin F."/>
        </authorList>
    </citation>
    <scope>NUCLEOTIDE SEQUENCE [LARGE SCALE GENOMIC DNA]</scope>
    <source>
        <strain evidence="3">LaAM-08-1</strain>
    </source>
</reference>
<name>A0A0C9YBA3_9AGAR</name>